<accession>A0ABU8HK07</accession>
<gene>
    <name evidence="1" type="ORF">WAK64_21625</name>
</gene>
<protein>
    <submittedName>
        <fullName evidence="1">YaaR family protein</fullName>
    </submittedName>
</protein>
<dbReference type="Pfam" id="PF03885">
    <property type="entry name" value="DUF327"/>
    <property type="match status" value="1"/>
</dbReference>
<comment type="caution">
    <text evidence="1">The sequence shown here is derived from an EMBL/GenBank/DDBJ whole genome shotgun (WGS) entry which is preliminary data.</text>
</comment>
<dbReference type="Proteomes" id="UP001312865">
    <property type="component" value="Unassembled WGS sequence"/>
</dbReference>
<dbReference type="SUPFAM" id="SSF158397">
    <property type="entry name" value="TM1646-like"/>
    <property type="match status" value="1"/>
</dbReference>
<dbReference type="EMBL" id="JBBAXC010000032">
    <property type="protein sequence ID" value="MEI5909602.1"/>
    <property type="molecule type" value="Genomic_DNA"/>
</dbReference>
<name>A0ABU8HK07_9BACI</name>
<reference evidence="1 2" key="1">
    <citation type="journal article" date="2018" name="J. Microbiol.">
        <title>Bacillus spongiae sp. nov., isolated from sponge of Jeju Island.</title>
        <authorList>
            <person name="Lee G.E."/>
            <person name="Im W.T."/>
            <person name="Park J.S."/>
        </authorList>
    </citation>
    <scope>NUCLEOTIDE SEQUENCE [LARGE SCALE GENOMIC DNA]</scope>
    <source>
        <strain evidence="1 2">135PIL107-10</strain>
    </source>
</reference>
<keyword evidence="2" id="KW-1185">Reference proteome</keyword>
<proteinExistence type="predicted"/>
<organism evidence="1 2">
    <name type="scientific">Bacillus spongiae</name>
    <dbReference type="NCBI Taxonomy" id="2683610"/>
    <lineage>
        <taxon>Bacteria</taxon>
        <taxon>Bacillati</taxon>
        <taxon>Bacillota</taxon>
        <taxon>Bacilli</taxon>
        <taxon>Bacillales</taxon>
        <taxon>Bacillaceae</taxon>
        <taxon>Bacillus</taxon>
    </lineage>
</organism>
<dbReference type="InterPro" id="IPR024042">
    <property type="entry name" value="TM1646-like_dom_sf"/>
</dbReference>
<dbReference type="InterPro" id="IPR005585">
    <property type="entry name" value="DUF327"/>
</dbReference>
<sequence length="146" mass="16808">MKINQDMKIGLDKMKFDQTETSTNSKSFGTIVQNKQQKLHMEQLSKLLLNVEQAGGILARSRNLKDLSKYKSLVKRFIKETVDFGMSLKHSHTWNQFGEGRKLKIIETIDQELVQLSEDVLNQERESIDILGRIGEIKGLLINLYT</sequence>
<evidence type="ECO:0000313" key="2">
    <source>
        <dbReference type="Proteomes" id="UP001312865"/>
    </source>
</evidence>
<dbReference type="RefSeq" id="WP_336589046.1">
    <property type="nucleotide sequence ID" value="NZ_JBBAXC010000032.1"/>
</dbReference>
<evidence type="ECO:0000313" key="1">
    <source>
        <dbReference type="EMBL" id="MEI5909602.1"/>
    </source>
</evidence>
<dbReference type="Gene3D" id="1.20.120.490">
    <property type="entry name" value="Hypothetical protein TM1646-like domain"/>
    <property type="match status" value="1"/>
</dbReference>